<keyword evidence="3 6" id="KW-0812">Transmembrane</keyword>
<evidence type="ECO:0000313" key="7">
    <source>
        <dbReference type="EMBL" id="RKP29206.1"/>
    </source>
</evidence>
<keyword evidence="2" id="KW-0813">Transport</keyword>
<reference evidence="8" key="1">
    <citation type="journal article" date="2018" name="Nat. Microbiol.">
        <title>Leveraging single-cell genomics to expand the fungal tree of life.</title>
        <authorList>
            <person name="Ahrendt S.R."/>
            <person name="Quandt C.A."/>
            <person name="Ciobanu D."/>
            <person name="Clum A."/>
            <person name="Salamov A."/>
            <person name="Andreopoulos B."/>
            <person name="Cheng J.F."/>
            <person name="Woyke T."/>
            <person name="Pelin A."/>
            <person name="Henrissat B."/>
            <person name="Reynolds N.K."/>
            <person name="Benny G.L."/>
            <person name="Smith M.E."/>
            <person name="James T.Y."/>
            <person name="Grigoriev I.V."/>
        </authorList>
    </citation>
    <scope>NUCLEOTIDE SEQUENCE [LARGE SCALE GENOMIC DNA]</scope>
    <source>
        <strain evidence="8">Baker2002</strain>
    </source>
</reference>
<feature type="transmembrane region" description="Helical" evidence="6">
    <location>
        <begin position="335"/>
        <end position="355"/>
    </location>
</feature>
<organism evidence="7 8">
    <name type="scientific">Metschnikowia bicuspidata</name>
    <dbReference type="NCBI Taxonomy" id="27322"/>
    <lineage>
        <taxon>Eukaryota</taxon>
        <taxon>Fungi</taxon>
        <taxon>Dikarya</taxon>
        <taxon>Ascomycota</taxon>
        <taxon>Saccharomycotina</taxon>
        <taxon>Pichiomycetes</taxon>
        <taxon>Metschnikowiaceae</taxon>
        <taxon>Metschnikowia</taxon>
    </lineage>
</organism>
<protein>
    <recommendedName>
        <fullName evidence="9">MFS general substrate transporter</fullName>
    </recommendedName>
</protein>
<feature type="transmembrane region" description="Helical" evidence="6">
    <location>
        <begin position="172"/>
        <end position="193"/>
    </location>
</feature>
<feature type="transmembrane region" description="Helical" evidence="6">
    <location>
        <begin position="142"/>
        <end position="160"/>
    </location>
</feature>
<evidence type="ECO:0000256" key="4">
    <source>
        <dbReference type="ARBA" id="ARBA00022989"/>
    </source>
</evidence>
<accession>A0A4P9Z923</accession>
<evidence type="ECO:0000256" key="2">
    <source>
        <dbReference type="ARBA" id="ARBA00022448"/>
    </source>
</evidence>
<evidence type="ECO:0000256" key="5">
    <source>
        <dbReference type="ARBA" id="ARBA00023136"/>
    </source>
</evidence>
<name>A0A4P9Z923_9ASCO</name>
<dbReference type="PANTHER" id="PTHR43791:SF29">
    <property type="entry name" value="MAJOR FACILITATOR SUPERFAMILY (MFS) PROFILE DOMAIN-CONTAINING PROTEIN"/>
    <property type="match status" value="1"/>
</dbReference>
<dbReference type="PANTHER" id="PTHR43791">
    <property type="entry name" value="PERMEASE-RELATED"/>
    <property type="match status" value="1"/>
</dbReference>
<keyword evidence="5 6" id="KW-0472">Membrane</keyword>
<evidence type="ECO:0000256" key="3">
    <source>
        <dbReference type="ARBA" id="ARBA00022692"/>
    </source>
</evidence>
<keyword evidence="8" id="KW-1185">Reference proteome</keyword>
<evidence type="ECO:0000256" key="6">
    <source>
        <dbReference type="SAM" id="Phobius"/>
    </source>
</evidence>
<comment type="subcellular location">
    <subcellularLocation>
        <location evidence="1">Membrane</location>
        <topology evidence="1">Multi-pass membrane protein</topology>
    </subcellularLocation>
</comment>
<feature type="transmembrane region" description="Helical" evidence="6">
    <location>
        <begin position="246"/>
        <end position="265"/>
    </location>
</feature>
<feature type="transmembrane region" description="Helical" evidence="6">
    <location>
        <begin position="271"/>
        <end position="291"/>
    </location>
</feature>
<dbReference type="InterPro" id="IPR036259">
    <property type="entry name" value="MFS_trans_sf"/>
</dbReference>
<proteinExistence type="predicted"/>
<dbReference type="AlphaFoldDB" id="A0A4P9Z923"/>
<feature type="transmembrane region" description="Helical" evidence="6">
    <location>
        <begin position="303"/>
        <end position="323"/>
    </location>
</feature>
<dbReference type="Gene3D" id="1.20.1250.20">
    <property type="entry name" value="MFS general substrate transporter like domains"/>
    <property type="match status" value="1"/>
</dbReference>
<dbReference type="OrthoDB" id="1935484at2759"/>
<sequence length="403" mass="46634">MVKSIFIQKWDSSVSPEKRPRFSASTTEQDTRQVVKNITIDLLQSFDVESLVYSRTGYECYSAFDPDFECTAEEEKKLVRKLDWCVAFIACLMFIIPKALGPDRFVPMQIVSWSLVAICKGAVLWLSYFYTSKELPIRLSSFWTSLTQIFTSLLAFGILRMRGIEGLAGWRWLFILEGIITFLIGLWVFHAMAPSAVQTKSKPKPNGWFTDREEKIVVNGGDMYNRQALTFKQVAKSLADYDLWPIYLVGLMVYISMGTVAPYMTLTMKSMGFSTFNAVARILLLLIVTWFSERVNERSFVSLSLPLFTIPTMAALRFCHGWDGSTLAYMGFSNYFFICPYIHAICVAWAAYNMFNDNPLYKRGNMIPFWTNKWNAMTVEEQKYYMFNTKDEGHKRLDIRFYH</sequence>
<dbReference type="GO" id="GO:0022857">
    <property type="term" value="F:transmembrane transporter activity"/>
    <property type="evidence" value="ECO:0007669"/>
    <property type="project" value="TreeGrafter"/>
</dbReference>
<dbReference type="SUPFAM" id="SSF103473">
    <property type="entry name" value="MFS general substrate transporter"/>
    <property type="match status" value="1"/>
</dbReference>
<dbReference type="EMBL" id="ML004501">
    <property type="protein sequence ID" value="RKP29206.1"/>
    <property type="molecule type" value="Genomic_DNA"/>
</dbReference>
<feature type="transmembrane region" description="Helical" evidence="6">
    <location>
        <begin position="106"/>
        <end position="130"/>
    </location>
</feature>
<evidence type="ECO:0000256" key="1">
    <source>
        <dbReference type="ARBA" id="ARBA00004141"/>
    </source>
</evidence>
<feature type="transmembrane region" description="Helical" evidence="6">
    <location>
        <begin position="82"/>
        <end position="100"/>
    </location>
</feature>
<dbReference type="GO" id="GO:0016020">
    <property type="term" value="C:membrane"/>
    <property type="evidence" value="ECO:0007669"/>
    <property type="project" value="UniProtKB-SubCell"/>
</dbReference>
<evidence type="ECO:0000313" key="8">
    <source>
        <dbReference type="Proteomes" id="UP000268321"/>
    </source>
</evidence>
<keyword evidence="4 6" id="KW-1133">Transmembrane helix</keyword>
<dbReference type="Proteomes" id="UP000268321">
    <property type="component" value="Unassembled WGS sequence"/>
</dbReference>
<evidence type="ECO:0008006" key="9">
    <source>
        <dbReference type="Google" id="ProtNLM"/>
    </source>
</evidence>
<gene>
    <name evidence="7" type="ORF">METBISCDRAFT_31825</name>
</gene>